<evidence type="ECO:0000259" key="1">
    <source>
        <dbReference type="PROSITE" id="PS50035"/>
    </source>
</evidence>
<dbReference type="Gene3D" id="3.30.870.10">
    <property type="entry name" value="Endonuclease Chain A"/>
    <property type="match status" value="1"/>
</dbReference>
<dbReference type="EMBL" id="LT599584">
    <property type="protein sequence ID" value="SBW84962.1"/>
    <property type="molecule type" value="Genomic_DNA"/>
</dbReference>
<dbReference type="InterPro" id="IPR001736">
    <property type="entry name" value="PLipase_D/transphosphatidylase"/>
</dbReference>
<organism evidence="2 3">
    <name type="scientific">Pseudomonas veronii 1YdBTEX2</name>
    <dbReference type="NCBI Taxonomy" id="1295141"/>
    <lineage>
        <taxon>Bacteria</taxon>
        <taxon>Pseudomonadati</taxon>
        <taxon>Pseudomonadota</taxon>
        <taxon>Gammaproteobacteria</taxon>
        <taxon>Pseudomonadales</taxon>
        <taxon>Pseudomonadaceae</taxon>
        <taxon>Pseudomonas</taxon>
    </lineage>
</organism>
<accession>A0A1D3K9L9</accession>
<dbReference type="Proteomes" id="UP000245431">
    <property type="component" value="Chromosome PVE_r2"/>
</dbReference>
<feature type="domain" description="PLD phosphodiesterase" evidence="1">
    <location>
        <begin position="82"/>
        <end position="109"/>
    </location>
</feature>
<dbReference type="GO" id="GO:0006793">
    <property type="term" value="P:phosphorus metabolic process"/>
    <property type="evidence" value="ECO:0007669"/>
    <property type="project" value="UniProtKB-ARBA"/>
</dbReference>
<dbReference type="PROSITE" id="PS50035">
    <property type="entry name" value="PLD"/>
    <property type="match status" value="1"/>
</dbReference>
<gene>
    <name evidence="2" type="ORF">PVE_R2G0937</name>
</gene>
<dbReference type="AlphaFoldDB" id="A0A1D3K9L9"/>
<dbReference type="InterPro" id="IPR025202">
    <property type="entry name" value="PLD-like_dom"/>
</dbReference>
<proteinExistence type="predicted"/>
<protein>
    <recommendedName>
        <fullName evidence="1">PLD phosphodiesterase domain-containing protein</fullName>
    </recommendedName>
</protein>
<dbReference type="CDD" id="cd09117">
    <property type="entry name" value="PLDc_Bfil_DEXD_like"/>
    <property type="match status" value="1"/>
</dbReference>
<dbReference type="Pfam" id="PF13091">
    <property type="entry name" value="PLDc_2"/>
    <property type="match status" value="1"/>
</dbReference>
<evidence type="ECO:0000313" key="3">
    <source>
        <dbReference type="Proteomes" id="UP000245431"/>
    </source>
</evidence>
<evidence type="ECO:0000313" key="2">
    <source>
        <dbReference type="EMBL" id="SBW84962.1"/>
    </source>
</evidence>
<reference evidence="3" key="1">
    <citation type="submission" date="2016-07" db="EMBL/GenBank/DDBJ databases">
        <authorList>
            <person name="Florea S."/>
            <person name="Webb J.S."/>
            <person name="Jaromczyk J."/>
            <person name="Schardl C.L."/>
        </authorList>
    </citation>
    <scope>NUCLEOTIDE SEQUENCE [LARGE SCALE GENOMIC DNA]</scope>
    <source>
        <strain evidence="3">1YdBTEX2</strain>
    </source>
</reference>
<name>A0A1D3K9L9_PSEVE</name>
<sequence length="423" mass="46944">MATFLVCTNGPSKDYVLSAYNLLLETASVLRLAAPYFNRSDEIIKAARRGATVQLLVGLNSATNPSELAKVLAEPNCTVHYFTDGFHSKVFIGDDSQAMVGSANLTHGGLVQNREATITLDQPHDEARIAALLLHFAELWADAAMLTPAELRKFGNIWESSKKLASAEALFDKGLVSVTPTNVLVGSEKKTPQRLFLAEMQKLIYSQYMPAFREVASFLESGGYRRPELASLDISAETNRFLNWCRLTLILDDETWKEAPVLLPAARISKLESIAREWVDTMNPRIDSGYVSSQNLLHQVFGSPEAIAQSSQEQLTEGLLQVHAFSELLRFTRGGLTQLPVVFWKDNGGDVTRVKASLTHLLYGKDDFAVRICDLLWSENYRLSKIGKFCSLELVGMVKPHEAPPINSRMAKSLKFLGHNVRV</sequence>
<dbReference type="SUPFAM" id="SSF56024">
    <property type="entry name" value="Phospholipase D/nuclease"/>
    <property type="match status" value="1"/>
</dbReference>
<dbReference type="GO" id="GO:0003824">
    <property type="term" value="F:catalytic activity"/>
    <property type="evidence" value="ECO:0007669"/>
    <property type="project" value="InterPro"/>
</dbReference>